<keyword evidence="4" id="KW-1185">Reference proteome</keyword>
<dbReference type="EMBL" id="CAMXCT030001938">
    <property type="protein sequence ID" value="CAL4781638.1"/>
    <property type="molecule type" value="Genomic_DNA"/>
</dbReference>
<dbReference type="EMBL" id="CAMXCT020001938">
    <property type="protein sequence ID" value="CAL1147701.1"/>
    <property type="molecule type" value="Genomic_DNA"/>
</dbReference>
<reference evidence="3" key="2">
    <citation type="submission" date="2024-04" db="EMBL/GenBank/DDBJ databases">
        <authorList>
            <person name="Chen Y."/>
            <person name="Shah S."/>
            <person name="Dougan E. K."/>
            <person name="Thang M."/>
            <person name="Chan C."/>
        </authorList>
    </citation>
    <scope>NUCLEOTIDE SEQUENCE [LARGE SCALE GENOMIC DNA]</scope>
</reference>
<dbReference type="EMBL" id="CAMXCT010001938">
    <property type="protein sequence ID" value="CAI3994326.1"/>
    <property type="molecule type" value="Genomic_DNA"/>
</dbReference>
<proteinExistence type="predicted"/>
<protein>
    <submittedName>
        <fullName evidence="2">Uncharacterized protein</fullName>
    </submittedName>
</protein>
<evidence type="ECO:0000313" key="3">
    <source>
        <dbReference type="EMBL" id="CAL1147701.1"/>
    </source>
</evidence>
<dbReference type="OrthoDB" id="441533at2759"/>
<gene>
    <name evidence="2" type="ORF">C1SCF055_LOCUS20978</name>
</gene>
<organism evidence="2">
    <name type="scientific">Cladocopium goreaui</name>
    <dbReference type="NCBI Taxonomy" id="2562237"/>
    <lineage>
        <taxon>Eukaryota</taxon>
        <taxon>Sar</taxon>
        <taxon>Alveolata</taxon>
        <taxon>Dinophyceae</taxon>
        <taxon>Suessiales</taxon>
        <taxon>Symbiodiniaceae</taxon>
        <taxon>Cladocopium</taxon>
    </lineage>
</organism>
<reference evidence="2" key="1">
    <citation type="submission" date="2022-10" db="EMBL/GenBank/DDBJ databases">
        <authorList>
            <person name="Chen Y."/>
            <person name="Dougan E. K."/>
            <person name="Chan C."/>
            <person name="Rhodes N."/>
            <person name="Thang M."/>
        </authorList>
    </citation>
    <scope>NUCLEOTIDE SEQUENCE</scope>
</reference>
<feature type="compositionally biased region" description="Gly residues" evidence="1">
    <location>
        <begin position="234"/>
        <end position="246"/>
    </location>
</feature>
<comment type="caution">
    <text evidence="2">The sequence shown here is derived from an EMBL/GenBank/DDBJ whole genome shotgun (WGS) entry which is preliminary data.</text>
</comment>
<evidence type="ECO:0000313" key="2">
    <source>
        <dbReference type="EMBL" id="CAI3994326.1"/>
    </source>
</evidence>
<evidence type="ECO:0000256" key="1">
    <source>
        <dbReference type="SAM" id="MobiDB-lite"/>
    </source>
</evidence>
<name>A0A9P1FZW3_9DINO</name>
<evidence type="ECO:0000313" key="4">
    <source>
        <dbReference type="Proteomes" id="UP001152797"/>
    </source>
</evidence>
<sequence length="246" mass="25935">MAIKKRATGLATVVAVCLLAWGICHNAFVPGPQGMALREDSGLPRRGAAGLVEPLSQTTEEQASAARNISESDFWRLVKQDRVTEVIIASWSGKQLLAKAEGGELLAVQEESEVEDLRDQMMLRGIPVHYPASEELSDEEALAKAEIGSEGAVAGGLLSALAVGIADSLLELGGAVAVPALEVEGQSFFEKKPPNEVFSEDVQLLEKAVAGLERSVEKDFQAAERLASQEVGRTGTGCGGNRGSPK</sequence>
<dbReference type="AlphaFoldDB" id="A0A9P1FZW3"/>
<feature type="region of interest" description="Disordered" evidence="1">
    <location>
        <begin position="227"/>
        <end position="246"/>
    </location>
</feature>
<dbReference type="Proteomes" id="UP001152797">
    <property type="component" value="Unassembled WGS sequence"/>
</dbReference>
<accession>A0A9P1FZW3</accession>